<sequence length="48" mass="4991">MVHGGVGRDAHNGIMVSRSGRGDARPTLFPCTRVLGSGGHGRTPDSFI</sequence>
<feature type="compositionally biased region" description="Basic and acidic residues" evidence="1">
    <location>
        <begin position="1"/>
        <end position="11"/>
    </location>
</feature>
<protein>
    <submittedName>
        <fullName evidence="2">Uncharacterized protein</fullName>
    </submittedName>
</protein>
<dbReference type="AlphaFoldDB" id="A0A367ZDS6"/>
<proteinExistence type="predicted"/>
<reference evidence="2 3" key="1">
    <citation type="submission" date="2018-05" db="EMBL/GenBank/DDBJ databases">
        <title>A metagenomic window into the 2 km-deep terrestrial subsurface aquifer revealed taxonomically and functionally diverse microbial community comprising novel uncultured bacterial lineages.</title>
        <authorList>
            <person name="Kadnikov V.V."/>
            <person name="Mardanov A.V."/>
            <person name="Beletsky A.V."/>
            <person name="Banks D."/>
            <person name="Pimenov N.V."/>
            <person name="Frank Y.A."/>
            <person name="Karnachuk O.V."/>
            <person name="Ravin N.V."/>
        </authorList>
    </citation>
    <scope>NUCLEOTIDE SEQUENCE [LARGE SCALE GENOMIC DNA]</scope>
    <source>
        <strain evidence="2">BY5</strain>
    </source>
</reference>
<evidence type="ECO:0000313" key="2">
    <source>
        <dbReference type="EMBL" id="RCK76007.1"/>
    </source>
</evidence>
<dbReference type="EMBL" id="QOQW01000036">
    <property type="protein sequence ID" value="RCK76007.1"/>
    <property type="molecule type" value="Genomic_DNA"/>
</dbReference>
<name>A0A367ZDS6_9BACT</name>
<accession>A0A367ZDS6</accession>
<evidence type="ECO:0000256" key="1">
    <source>
        <dbReference type="SAM" id="MobiDB-lite"/>
    </source>
</evidence>
<evidence type="ECO:0000313" key="3">
    <source>
        <dbReference type="Proteomes" id="UP000252355"/>
    </source>
</evidence>
<gene>
    <name evidence="2" type="ORF">OZSIB_3354</name>
</gene>
<organism evidence="2 3">
    <name type="scientific">Candidatus Ozemobacter sibiricus</name>
    <dbReference type="NCBI Taxonomy" id="2268124"/>
    <lineage>
        <taxon>Bacteria</taxon>
        <taxon>Candidatus Ozemobacteria</taxon>
        <taxon>Candidatus Ozemobacterales</taxon>
        <taxon>Candidatus Ozemobacteraceae</taxon>
        <taxon>Candidatus Ozemobacter</taxon>
    </lineage>
</organism>
<comment type="caution">
    <text evidence="2">The sequence shown here is derived from an EMBL/GenBank/DDBJ whole genome shotgun (WGS) entry which is preliminary data.</text>
</comment>
<dbReference type="Proteomes" id="UP000252355">
    <property type="component" value="Unassembled WGS sequence"/>
</dbReference>
<feature type="region of interest" description="Disordered" evidence="1">
    <location>
        <begin position="1"/>
        <end position="26"/>
    </location>
</feature>